<organism evidence="8 9">
    <name type="scientific">Symbiochloris irregularis</name>
    <dbReference type="NCBI Taxonomy" id="706552"/>
    <lineage>
        <taxon>Eukaryota</taxon>
        <taxon>Viridiplantae</taxon>
        <taxon>Chlorophyta</taxon>
        <taxon>core chlorophytes</taxon>
        <taxon>Trebouxiophyceae</taxon>
        <taxon>Trebouxiales</taxon>
        <taxon>Trebouxiaceae</taxon>
        <taxon>Symbiochloris</taxon>
    </lineage>
</organism>
<dbReference type="Gene3D" id="1.10.510.10">
    <property type="entry name" value="Transferase(Phosphotransferase) domain 1"/>
    <property type="match status" value="1"/>
</dbReference>
<dbReference type="Proteomes" id="UP001465755">
    <property type="component" value="Unassembled WGS sequence"/>
</dbReference>
<feature type="region of interest" description="Disordered" evidence="6">
    <location>
        <begin position="578"/>
        <end position="618"/>
    </location>
</feature>
<evidence type="ECO:0000259" key="7">
    <source>
        <dbReference type="PROSITE" id="PS50011"/>
    </source>
</evidence>
<dbReference type="PROSITE" id="PS50011">
    <property type="entry name" value="PROTEIN_KINASE_DOM"/>
    <property type="match status" value="1"/>
</dbReference>
<dbReference type="AlphaFoldDB" id="A0AAW1NNT9"/>
<dbReference type="InterPro" id="IPR051681">
    <property type="entry name" value="Ser/Thr_Kinases-Pseudokinases"/>
</dbReference>
<evidence type="ECO:0000256" key="5">
    <source>
        <dbReference type="PROSITE-ProRule" id="PRU10141"/>
    </source>
</evidence>
<keyword evidence="1" id="KW-0808">Transferase</keyword>
<dbReference type="InterPro" id="IPR011009">
    <property type="entry name" value="Kinase-like_dom_sf"/>
</dbReference>
<evidence type="ECO:0000313" key="9">
    <source>
        <dbReference type="Proteomes" id="UP001465755"/>
    </source>
</evidence>
<evidence type="ECO:0000256" key="6">
    <source>
        <dbReference type="SAM" id="MobiDB-lite"/>
    </source>
</evidence>
<protein>
    <recommendedName>
        <fullName evidence="7">Protein kinase domain-containing protein</fullName>
    </recommendedName>
</protein>
<evidence type="ECO:0000256" key="4">
    <source>
        <dbReference type="ARBA" id="ARBA00022840"/>
    </source>
</evidence>
<keyword evidence="9" id="KW-1185">Reference proteome</keyword>
<feature type="region of interest" description="Disordered" evidence="6">
    <location>
        <begin position="533"/>
        <end position="561"/>
    </location>
</feature>
<feature type="compositionally biased region" description="Polar residues" evidence="6">
    <location>
        <begin position="584"/>
        <end position="594"/>
    </location>
</feature>
<reference evidence="8 9" key="1">
    <citation type="journal article" date="2024" name="Nat. Commun.">
        <title>Phylogenomics reveals the evolutionary origins of lichenization in chlorophyte algae.</title>
        <authorList>
            <person name="Puginier C."/>
            <person name="Libourel C."/>
            <person name="Otte J."/>
            <person name="Skaloud P."/>
            <person name="Haon M."/>
            <person name="Grisel S."/>
            <person name="Petersen M."/>
            <person name="Berrin J.G."/>
            <person name="Delaux P.M."/>
            <person name="Dal Grande F."/>
            <person name="Keller J."/>
        </authorList>
    </citation>
    <scope>NUCLEOTIDE SEQUENCE [LARGE SCALE GENOMIC DNA]</scope>
    <source>
        <strain evidence="8 9">SAG 2036</strain>
    </source>
</reference>
<keyword evidence="4 5" id="KW-0067">ATP-binding</keyword>
<keyword evidence="2 5" id="KW-0547">Nucleotide-binding</keyword>
<dbReference type="GO" id="GO:0005524">
    <property type="term" value="F:ATP binding"/>
    <property type="evidence" value="ECO:0007669"/>
    <property type="project" value="UniProtKB-UniRule"/>
</dbReference>
<sequence>MNSSESLYGITAQQKIIRLRETVDCLQGFRADSSTTSDQPDSNTQRVTQFLPDLREVLEDLAQQEGDMTAASQAQVQRPLTDALHALDLALQALLSLLQRVRQASIVTALATFRFKSDFNTAKVAWSDALGGLMEHTSAGGPTLGSIEDLRSKLRSLNFDCAARECRAARRMTQQAIDLEDGLEEGDAQRGIQELGELHEAAQANHVEIEACFFKWLKKTLENLLPQLEAQQLQQHPPANVMAGQSTTPGVLPPRDSLAMLDQHMPSWYIQPDCIIPCRQPNGEDVELGTGASGTVKKCLLFGRNGREAVAVKFLQPFDRYRSMPRATQRELRVLSEHIHENLVRFVGATVVRGQLAIVTELMQTDLWHLLDGDWSWGPRALQIGIDVARGLEYLHVNGVLHLDLKSLNVLMHPNGQAKLADLGMARICQASRVQLSTVVGTWAWTAPEILMRQTEATIKADIFSLGVVLWELQSAEHPEQFTPLTCSQDPRLEWLNDLITWCLKPEPEERPSASTVATILENMRLTTAQLFDDAPAPPQTPLQPEGGYRSALSGLEINTPPESPIVSPFALECIQEDALHWQGPSTPDQQPALRTSADHPTDGEAAIDQSPPLQAPQ</sequence>
<name>A0AAW1NNT9_9CHLO</name>
<gene>
    <name evidence="8" type="ORF">WJX73_008050</name>
</gene>
<evidence type="ECO:0000256" key="3">
    <source>
        <dbReference type="ARBA" id="ARBA00022777"/>
    </source>
</evidence>
<comment type="caution">
    <text evidence="8">The sequence shown here is derived from an EMBL/GenBank/DDBJ whole genome shotgun (WGS) entry which is preliminary data.</text>
</comment>
<dbReference type="SMART" id="SM00220">
    <property type="entry name" value="S_TKc"/>
    <property type="match status" value="1"/>
</dbReference>
<dbReference type="InterPro" id="IPR000719">
    <property type="entry name" value="Prot_kinase_dom"/>
</dbReference>
<dbReference type="GO" id="GO:0004674">
    <property type="term" value="F:protein serine/threonine kinase activity"/>
    <property type="evidence" value="ECO:0007669"/>
    <property type="project" value="TreeGrafter"/>
</dbReference>
<dbReference type="EMBL" id="JALJOQ010000151">
    <property type="protein sequence ID" value="KAK9793450.1"/>
    <property type="molecule type" value="Genomic_DNA"/>
</dbReference>
<feature type="domain" description="Protein kinase" evidence="7">
    <location>
        <begin position="282"/>
        <end position="526"/>
    </location>
</feature>
<accession>A0AAW1NNT9</accession>
<evidence type="ECO:0000256" key="2">
    <source>
        <dbReference type="ARBA" id="ARBA00022741"/>
    </source>
</evidence>
<evidence type="ECO:0000256" key="1">
    <source>
        <dbReference type="ARBA" id="ARBA00022679"/>
    </source>
</evidence>
<dbReference type="PANTHER" id="PTHR44329">
    <property type="entry name" value="SERINE/THREONINE-PROTEIN KINASE TNNI3K-RELATED"/>
    <property type="match status" value="1"/>
</dbReference>
<dbReference type="PROSITE" id="PS00108">
    <property type="entry name" value="PROTEIN_KINASE_ST"/>
    <property type="match status" value="1"/>
</dbReference>
<dbReference type="SUPFAM" id="SSF56112">
    <property type="entry name" value="Protein kinase-like (PK-like)"/>
    <property type="match status" value="1"/>
</dbReference>
<feature type="binding site" evidence="5">
    <location>
        <position position="313"/>
    </location>
    <ligand>
        <name>ATP</name>
        <dbReference type="ChEBI" id="CHEBI:30616"/>
    </ligand>
</feature>
<dbReference type="PROSITE" id="PS00107">
    <property type="entry name" value="PROTEIN_KINASE_ATP"/>
    <property type="match status" value="1"/>
</dbReference>
<evidence type="ECO:0000313" key="8">
    <source>
        <dbReference type="EMBL" id="KAK9793450.1"/>
    </source>
</evidence>
<dbReference type="InterPro" id="IPR017441">
    <property type="entry name" value="Protein_kinase_ATP_BS"/>
</dbReference>
<proteinExistence type="predicted"/>
<dbReference type="Pfam" id="PF00069">
    <property type="entry name" value="Pkinase"/>
    <property type="match status" value="1"/>
</dbReference>
<keyword evidence="3" id="KW-0418">Kinase</keyword>
<dbReference type="InterPro" id="IPR008271">
    <property type="entry name" value="Ser/Thr_kinase_AS"/>
</dbReference>